<sequence length="764" mass="84919">MKRGAFLRLLTVCLAAVLGAIIGWQFARMSIRWQHETDIFGFFGGLIGLVLVYLVSGAGLLISKTKLQQRRHRVNTQLRSLMRGIENACQETLEETEADTEHDHRQKRAETFEVLAIAHLMTGETEGASHEFELARELGAKDASLLNNSGVAQAKLGRLPQAMSLVEQACAAVPGAKEPYANLAHIYCKGTFGAGGRSLQHGIDAVHKAIALDPEDPGNLERLGQILTRVGRTDEAMSSARSLAENSNGARTRQADAHNLMGVALLGKREHRTALHEFQSAARIDPTNGAALANIGATMIAQEQVRESLEPLLKAVILDPNCAAAQNNLGIALATVGAVNEAVHAFREASRLDPSLDEPHYNLGKVYADHGVTDLAARHLVRATQINPYAPEALLALGVVEAHLGHHDKAIEYVELAARYAPNDALTYISLGTCRALAGEYELAEQDLSRARDLDKDNQHVYGQLAYVHMMLHDVSTASSDLTIALSFGDMPLLNNNYALTQLELKGYDAALLHFNRSLSLKPDFHEVHYNLGYLWALKRRVLDAVREWEIAERFEAGHADCYVNLGVAYYLIDRLEECVLRFRRVLTMRTDRIEDYSNLAMAYSKQGVVSKKLSRKKGDRHNQVAVERFSLAIGMFDLAIRIDQYNVVLHSNRGLACFFANRFEEAFEEWSKIAKIDPEYAKKRGELTKDTVFDESCVNFVSMKVWERAHGLPPKTHGFKFVTAPSYAAEEWNLMVPREDLAGVQQLERESREVERAIRALVI</sequence>
<dbReference type="PANTHER" id="PTHR44366:SF1">
    <property type="entry name" value="UDP-N-ACETYLGLUCOSAMINE--PEPTIDE N-ACETYLGLUCOSAMINYLTRANSFERASE 110 KDA SUBUNIT"/>
    <property type="match status" value="1"/>
</dbReference>
<dbReference type="InterPro" id="IPR019734">
    <property type="entry name" value="TPR_rpt"/>
</dbReference>
<feature type="repeat" description="TPR" evidence="1">
    <location>
        <begin position="323"/>
        <end position="356"/>
    </location>
</feature>
<evidence type="ECO:0000313" key="4">
    <source>
        <dbReference type="Proteomes" id="UP000727962"/>
    </source>
</evidence>
<organism evidence="3 4">
    <name type="scientific">Fimbriimonas ginsengisoli</name>
    <dbReference type="NCBI Taxonomy" id="1005039"/>
    <lineage>
        <taxon>Bacteria</taxon>
        <taxon>Bacillati</taxon>
        <taxon>Armatimonadota</taxon>
        <taxon>Fimbriimonadia</taxon>
        <taxon>Fimbriimonadales</taxon>
        <taxon>Fimbriimonadaceae</taxon>
        <taxon>Fimbriimonas</taxon>
    </lineage>
</organism>
<feature type="transmembrane region" description="Helical" evidence="2">
    <location>
        <begin position="39"/>
        <end position="63"/>
    </location>
</feature>
<dbReference type="Pfam" id="PF13181">
    <property type="entry name" value="TPR_8"/>
    <property type="match status" value="1"/>
</dbReference>
<dbReference type="SUPFAM" id="SSF48452">
    <property type="entry name" value="TPR-like"/>
    <property type="match status" value="2"/>
</dbReference>
<keyword evidence="1" id="KW-0802">TPR repeat</keyword>
<proteinExistence type="predicted"/>
<dbReference type="Pfam" id="PF13432">
    <property type="entry name" value="TPR_16"/>
    <property type="match status" value="1"/>
</dbReference>
<keyword evidence="2" id="KW-0812">Transmembrane</keyword>
<feature type="repeat" description="TPR" evidence="1">
    <location>
        <begin position="425"/>
        <end position="458"/>
    </location>
</feature>
<dbReference type="Gene3D" id="1.25.40.10">
    <property type="entry name" value="Tetratricopeptide repeat domain"/>
    <property type="match status" value="5"/>
</dbReference>
<protein>
    <submittedName>
        <fullName evidence="3">Tetratricopeptide repeat protein</fullName>
    </submittedName>
</protein>
<dbReference type="Pfam" id="PF13414">
    <property type="entry name" value="TPR_11"/>
    <property type="match status" value="1"/>
</dbReference>
<dbReference type="EMBL" id="JACOSL010000031">
    <property type="protein sequence ID" value="MBI1756443.1"/>
    <property type="molecule type" value="Genomic_DNA"/>
</dbReference>
<dbReference type="PANTHER" id="PTHR44366">
    <property type="entry name" value="UDP-N-ACETYLGLUCOSAMINE--PEPTIDE N-ACETYLGLUCOSAMINYLTRANSFERASE 110 KDA SUBUNIT"/>
    <property type="match status" value="1"/>
</dbReference>
<feature type="repeat" description="TPR" evidence="1">
    <location>
        <begin position="560"/>
        <end position="593"/>
    </location>
</feature>
<dbReference type="SMART" id="SM00028">
    <property type="entry name" value="TPR"/>
    <property type="match status" value="12"/>
</dbReference>
<keyword evidence="2" id="KW-1133">Transmembrane helix</keyword>
<keyword evidence="2" id="KW-0472">Membrane</keyword>
<dbReference type="InterPro" id="IPR037919">
    <property type="entry name" value="OGT"/>
</dbReference>
<dbReference type="InterPro" id="IPR011990">
    <property type="entry name" value="TPR-like_helical_dom_sf"/>
</dbReference>
<gene>
    <name evidence="3" type="ORF">HYR64_04970</name>
</gene>
<feature type="transmembrane region" description="Helical" evidence="2">
    <location>
        <begin position="7"/>
        <end position="27"/>
    </location>
</feature>
<evidence type="ECO:0000256" key="1">
    <source>
        <dbReference type="PROSITE-ProRule" id="PRU00339"/>
    </source>
</evidence>
<reference evidence="3" key="1">
    <citation type="submission" date="2020-07" db="EMBL/GenBank/DDBJ databases">
        <title>Huge and variable diversity of episymbiotic CPR bacteria and DPANN archaea in groundwater ecosystems.</title>
        <authorList>
            <person name="He C.Y."/>
            <person name="Keren R."/>
            <person name="Whittaker M."/>
            <person name="Farag I.F."/>
            <person name="Doudna J."/>
            <person name="Cate J.H.D."/>
            <person name="Banfield J.F."/>
        </authorList>
    </citation>
    <scope>NUCLEOTIDE SEQUENCE</scope>
    <source>
        <strain evidence="3">NC_groundwater_17_Pr7_B-0.1um_64_12</strain>
    </source>
</reference>
<dbReference type="GO" id="GO:0006493">
    <property type="term" value="P:protein O-linked glycosylation"/>
    <property type="evidence" value="ECO:0007669"/>
    <property type="project" value="InterPro"/>
</dbReference>
<comment type="caution">
    <text evidence="3">The sequence shown here is derived from an EMBL/GenBank/DDBJ whole genome shotgun (WGS) entry which is preliminary data.</text>
</comment>
<dbReference type="SUPFAM" id="SSF81901">
    <property type="entry name" value="HCP-like"/>
    <property type="match status" value="1"/>
</dbReference>
<dbReference type="AlphaFoldDB" id="A0A931LS44"/>
<feature type="repeat" description="TPR" evidence="1">
    <location>
        <begin position="391"/>
        <end position="424"/>
    </location>
</feature>
<dbReference type="PROSITE" id="PS50005">
    <property type="entry name" value="TPR"/>
    <property type="match status" value="5"/>
</dbReference>
<dbReference type="GO" id="GO:0097363">
    <property type="term" value="F:protein O-acetylglucosaminyltransferase activity"/>
    <property type="evidence" value="ECO:0007669"/>
    <property type="project" value="TreeGrafter"/>
</dbReference>
<name>A0A931LS44_FIMGI</name>
<evidence type="ECO:0000313" key="3">
    <source>
        <dbReference type="EMBL" id="MBI1756443.1"/>
    </source>
</evidence>
<dbReference type="Proteomes" id="UP000727962">
    <property type="component" value="Unassembled WGS sequence"/>
</dbReference>
<evidence type="ECO:0000256" key="2">
    <source>
        <dbReference type="SAM" id="Phobius"/>
    </source>
</evidence>
<feature type="repeat" description="TPR" evidence="1">
    <location>
        <begin position="255"/>
        <end position="288"/>
    </location>
</feature>
<accession>A0A931LS44</accession>